<evidence type="ECO:0000256" key="1">
    <source>
        <dbReference type="SAM" id="MobiDB-lite"/>
    </source>
</evidence>
<feature type="region of interest" description="Disordered" evidence="1">
    <location>
        <begin position="198"/>
        <end position="217"/>
    </location>
</feature>
<reference evidence="2" key="1">
    <citation type="submission" date="2020-12" db="EMBL/GenBank/DDBJ databases">
        <title>Metabolic potential, ecology and presence of endohyphal bacteria is reflected in genomic diversity of Mucoromycotina.</title>
        <authorList>
            <person name="Muszewska A."/>
            <person name="Okrasinska A."/>
            <person name="Steczkiewicz K."/>
            <person name="Drgas O."/>
            <person name="Orlowska M."/>
            <person name="Perlinska-Lenart U."/>
            <person name="Aleksandrzak-Piekarczyk T."/>
            <person name="Szatraj K."/>
            <person name="Zielenkiewicz U."/>
            <person name="Pilsyk S."/>
            <person name="Malc E."/>
            <person name="Mieczkowski P."/>
            <person name="Kruszewska J.S."/>
            <person name="Biernat P."/>
            <person name="Pawlowska J."/>
        </authorList>
    </citation>
    <scope>NUCLEOTIDE SEQUENCE</scope>
    <source>
        <strain evidence="2">WA0000017839</strain>
    </source>
</reference>
<evidence type="ECO:0000313" key="3">
    <source>
        <dbReference type="Proteomes" id="UP000603453"/>
    </source>
</evidence>
<feature type="region of interest" description="Disordered" evidence="1">
    <location>
        <begin position="129"/>
        <end position="151"/>
    </location>
</feature>
<gene>
    <name evidence="2" type="ORF">INT47_004976</name>
</gene>
<keyword evidence="3" id="KW-1185">Reference proteome</keyword>
<sequence>MIVIKYNLLTKKLDSRLEHFRTQHELARNFYDDYEFCPVNYIEEVTEHRERVQKRTSPYPSPNHSPPPSYYIAPNHHRHQNSSPTAISTRAIPIIDPSNMTPVSVPVHQQYPVKSNTPSMAQWVAYKNTSPTSSNSSISSISSSSSGNSSGNSHCYNYYPSSNCAINYNQQPPHFQQQQPAIPVVARGIPIIDPATRQAFRQQQQSPNIPPGFYNVS</sequence>
<name>A0A8H7V1F4_9FUNG</name>
<evidence type="ECO:0000313" key="2">
    <source>
        <dbReference type="EMBL" id="KAG2198009.1"/>
    </source>
</evidence>
<comment type="caution">
    <text evidence="2">The sequence shown here is derived from an EMBL/GenBank/DDBJ whole genome shotgun (WGS) entry which is preliminary data.</text>
</comment>
<feature type="compositionally biased region" description="Low complexity" evidence="1">
    <location>
        <begin position="133"/>
        <end position="151"/>
    </location>
</feature>
<protein>
    <submittedName>
        <fullName evidence="2">Uncharacterized protein</fullName>
    </submittedName>
</protein>
<organism evidence="2 3">
    <name type="scientific">Mucor saturninus</name>
    <dbReference type="NCBI Taxonomy" id="64648"/>
    <lineage>
        <taxon>Eukaryota</taxon>
        <taxon>Fungi</taxon>
        <taxon>Fungi incertae sedis</taxon>
        <taxon>Mucoromycota</taxon>
        <taxon>Mucoromycotina</taxon>
        <taxon>Mucoromycetes</taxon>
        <taxon>Mucorales</taxon>
        <taxon>Mucorineae</taxon>
        <taxon>Mucoraceae</taxon>
        <taxon>Mucor</taxon>
    </lineage>
</organism>
<accession>A0A8H7V1F4</accession>
<dbReference type="Proteomes" id="UP000603453">
    <property type="component" value="Unassembled WGS sequence"/>
</dbReference>
<proteinExistence type="predicted"/>
<feature type="non-terminal residue" evidence="2">
    <location>
        <position position="1"/>
    </location>
</feature>
<dbReference type="AlphaFoldDB" id="A0A8H7V1F4"/>
<dbReference type="OrthoDB" id="2425329at2759"/>
<dbReference type="EMBL" id="JAEPRD010000118">
    <property type="protein sequence ID" value="KAG2198009.1"/>
    <property type="molecule type" value="Genomic_DNA"/>
</dbReference>